<accession>L8JMI9</accession>
<dbReference type="EMBL" id="AMZN01000072">
    <property type="protein sequence ID" value="ELR69443.1"/>
    <property type="molecule type" value="Genomic_DNA"/>
</dbReference>
<sequence length="107" mass="12469">MFEYRNIEGKIKLDLITINPRHNQSFLFHSVIGSDKVDALNKMLDYVEHYKEKESSYTIQWIAKGNNKELHTSYFRASSIYDALDKLYYGRDSNTITVFSVVLNPVA</sequence>
<dbReference type="Proteomes" id="UP000011135">
    <property type="component" value="Unassembled WGS sequence"/>
</dbReference>
<dbReference type="PATRIC" id="fig|1237149.3.peg.4443"/>
<dbReference type="AlphaFoldDB" id="L8JMI9"/>
<gene>
    <name evidence="1" type="ORF">C900_04975</name>
</gene>
<evidence type="ECO:0000313" key="1">
    <source>
        <dbReference type="EMBL" id="ELR69443.1"/>
    </source>
</evidence>
<comment type="caution">
    <text evidence="1">The sequence shown here is derived from an EMBL/GenBank/DDBJ whole genome shotgun (WGS) entry which is preliminary data.</text>
</comment>
<reference evidence="1 2" key="1">
    <citation type="submission" date="2012-12" db="EMBL/GenBank/DDBJ databases">
        <title>Genome assembly of Fulvivirga imtechensis AK7.</title>
        <authorList>
            <person name="Nupur N."/>
            <person name="Khatri I."/>
            <person name="Kumar R."/>
            <person name="Subramanian S."/>
            <person name="Pinnaka A."/>
        </authorList>
    </citation>
    <scope>NUCLEOTIDE SEQUENCE [LARGE SCALE GENOMIC DNA]</scope>
    <source>
        <strain evidence="1 2">AK7</strain>
    </source>
</reference>
<dbReference type="eggNOG" id="ENOG5032D95">
    <property type="taxonomic scope" value="Bacteria"/>
</dbReference>
<proteinExistence type="predicted"/>
<dbReference type="STRING" id="1237149.C900_04975"/>
<keyword evidence="2" id="KW-1185">Reference proteome</keyword>
<organism evidence="1 2">
    <name type="scientific">Fulvivirga imtechensis AK7</name>
    <dbReference type="NCBI Taxonomy" id="1237149"/>
    <lineage>
        <taxon>Bacteria</taxon>
        <taxon>Pseudomonadati</taxon>
        <taxon>Bacteroidota</taxon>
        <taxon>Cytophagia</taxon>
        <taxon>Cytophagales</taxon>
        <taxon>Fulvivirgaceae</taxon>
        <taxon>Fulvivirga</taxon>
    </lineage>
</organism>
<name>L8JMI9_9BACT</name>
<evidence type="ECO:0000313" key="2">
    <source>
        <dbReference type="Proteomes" id="UP000011135"/>
    </source>
</evidence>
<protein>
    <submittedName>
        <fullName evidence="1">Uncharacterized protein</fullName>
    </submittedName>
</protein>